<reference evidence="14 15" key="1">
    <citation type="journal article" date="2015" name="Nature">
        <title>rRNA introns, odd ribosomes, and small enigmatic genomes across a large radiation of phyla.</title>
        <authorList>
            <person name="Brown C.T."/>
            <person name="Hug L.A."/>
            <person name="Thomas B.C."/>
            <person name="Sharon I."/>
            <person name="Castelle C.J."/>
            <person name="Singh A."/>
            <person name="Wilkins M.J."/>
            <person name="Williams K.H."/>
            <person name="Banfield J.F."/>
        </authorList>
    </citation>
    <scope>NUCLEOTIDE SEQUENCE [LARGE SCALE GENOMIC DNA]</scope>
</reference>
<dbReference type="SMART" id="SM00382">
    <property type="entry name" value="AAA"/>
    <property type="match status" value="1"/>
</dbReference>
<keyword evidence="9" id="KW-0413">Isomerase</keyword>
<comment type="catalytic activity">
    <reaction evidence="10 12">
        <text>ATP + H2O = ADP + phosphate + H(+)</text>
        <dbReference type="Rhea" id="RHEA:13065"/>
        <dbReference type="ChEBI" id="CHEBI:15377"/>
        <dbReference type="ChEBI" id="CHEBI:15378"/>
        <dbReference type="ChEBI" id="CHEBI:30616"/>
        <dbReference type="ChEBI" id="CHEBI:43474"/>
        <dbReference type="ChEBI" id="CHEBI:456216"/>
        <dbReference type="EC" id="5.6.2.3"/>
    </reaction>
</comment>
<dbReference type="GO" id="GO:0005524">
    <property type="term" value="F:ATP binding"/>
    <property type="evidence" value="ECO:0007669"/>
    <property type="project" value="UniProtKB-UniRule"/>
</dbReference>
<dbReference type="SUPFAM" id="SSF48024">
    <property type="entry name" value="N-terminal domain of DnaB helicase"/>
    <property type="match status" value="1"/>
</dbReference>
<evidence type="ECO:0000313" key="14">
    <source>
        <dbReference type="EMBL" id="KKT60041.1"/>
    </source>
</evidence>
<protein>
    <recommendedName>
        <fullName evidence="11 12">Replicative DNA helicase</fullName>
        <ecNumber evidence="11 12">5.6.2.3</ecNumber>
    </recommendedName>
</protein>
<dbReference type="Pfam" id="PF00772">
    <property type="entry name" value="DnaB"/>
    <property type="match status" value="1"/>
</dbReference>
<dbReference type="NCBIfam" id="TIGR00665">
    <property type="entry name" value="DnaB"/>
    <property type="match status" value="1"/>
</dbReference>
<dbReference type="GO" id="GO:0043139">
    <property type="term" value="F:5'-3' DNA helicase activity"/>
    <property type="evidence" value="ECO:0007669"/>
    <property type="project" value="UniProtKB-EC"/>
</dbReference>
<dbReference type="FunFam" id="1.10.860.10:FF:000001">
    <property type="entry name" value="Replicative DNA helicase"/>
    <property type="match status" value="1"/>
</dbReference>
<dbReference type="SUPFAM" id="SSF52540">
    <property type="entry name" value="P-loop containing nucleoside triphosphate hydrolases"/>
    <property type="match status" value="1"/>
</dbReference>
<comment type="caution">
    <text evidence="14">The sequence shown here is derived from an EMBL/GenBank/DDBJ whole genome shotgun (WGS) entry which is preliminary data.</text>
</comment>
<evidence type="ECO:0000313" key="15">
    <source>
        <dbReference type="Proteomes" id="UP000034087"/>
    </source>
</evidence>
<evidence type="ECO:0000256" key="5">
    <source>
        <dbReference type="ARBA" id="ARBA00022801"/>
    </source>
</evidence>
<dbReference type="PANTHER" id="PTHR30153">
    <property type="entry name" value="REPLICATIVE DNA HELICASE DNAB"/>
    <property type="match status" value="1"/>
</dbReference>
<comment type="similarity">
    <text evidence="1 12">Belongs to the helicase family. DnaB subfamily.</text>
</comment>
<evidence type="ECO:0000256" key="12">
    <source>
        <dbReference type="RuleBase" id="RU362085"/>
    </source>
</evidence>
<dbReference type="InterPro" id="IPR007694">
    <property type="entry name" value="DNA_helicase_DnaB-like_C"/>
</dbReference>
<evidence type="ECO:0000256" key="3">
    <source>
        <dbReference type="ARBA" id="ARBA00022705"/>
    </source>
</evidence>
<comment type="function">
    <text evidence="12">The main replicative DNA helicase, it participates in initiation and elongation during chromosome replication. Travels ahead of the DNA replisome, separating dsDNA into templates for DNA synthesis. A processive ATP-dependent 5'-3' DNA helicase it has DNA-dependent ATPase activity.</text>
</comment>
<accession>A0A0G1IKX6</accession>
<dbReference type="InterPro" id="IPR003593">
    <property type="entry name" value="AAA+_ATPase"/>
</dbReference>
<organism evidence="14 15">
    <name type="scientific">Candidatus Giovannonibacteria bacterium GW2011_GWA1_44_25</name>
    <dbReference type="NCBI Taxonomy" id="1618645"/>
    <lineage>
        <taxon>Bacteria</taxon>
        <taxon>Candidatus Giovannoniibacteriota</taxon>
    </lineage>
</organism>
<evidence type="ECO:0000256" key="4">
    <source>
        <dbReference type="ARBA" id="ARBA00022741"/>
    </source>
</evidence>
<dbReference type="GO" id="GO:0005829">
    <property type="term" value="C:cytosol"/>
    <property type="evidence" value="ECO:0007669"/>
    <property type="project" value="TreeGrafter"/>
</dbReference>
<dbReference type="EMBL" id="LCIR01000004">
    <property type="protein sequence ID" value="KKT60041.1"/>
    <property type="molecule type" value="Genomic_DNA"/>
</dbReference>
<dbReference type="PATRIC" id="fig|1618645.3.peg.413"/>
<evidence type="ECO:0000256" key="11">
    <source>
        <dbReference type="NCBIfam" id="TIGR00665"/>
    </source>
</evidence>
<dbReference type="InterPro" id="IPR016136">
    <property type="entry name" value="DNA_helicase_N/primase_C"/>
</dbReference>
<keyword evidence="2 12" id="KW-0639">Primosome</keyword>
<name>A0A0G1IKX6_9BACT</name>
<evidence type="ECO:0000259" key="13">
    <source>
        <dbReference type="PROSITE" id="PS51199"/>
    </source>
</evidence>
<dbReference type="PANTHER" id="PTHR30153:SF2">
    <property type="entry name" value="REPLICATIVE DNA HELICASE"/>
    <property type="match status" value="1"/>
</dbReference>
<dbReference type="Gene3D" id="3.40.50.300">
    <property type="entry name" value="P-loop containing nucleotide triphosphate hydrolases"/>
    <property type="match status" value="1"/>
</dbReference>
<evidence type="ECO:0000256" key="6">
    <source>
        <dbReference type="ARBA" id="ARBA00022806"/>
    </source>
</evidence>
<dbReference type="NCBIfam" id="NF004384">
    <property type="entry name" value="PRK05748.1"/>
    <property type="match status" value="1"/>
</dbReference>
<keyword evidence="8 12" id="KW-0238">DNA-binding</keyword>
<gene>
    <name evidence="14" type="ORF">UW53_C0004G0053</name>
</gene>
<evidence type="ECO:0000256" key="10">
    <source>
        <dbReference type="ARBA" id="ARBA00048954"/>
    </source>
</evidence>
<evidence type="ECO:0000256" key="2">
    <source>
        <dbReference type="ARBA" id="ARBA00022515"/>
    </source>
</evidence>
<keyword evidence="3 12" id="KW-0235">DNA replication</keyword>
<evidence type="ECO:0000256" key="8">
    <source>
        <dbReference type="ARBA" id="ARBA00023125"/>
    </source>
</evidence>
<keyword evidence="6 12" id="KW-0347">Helicase</keyword>
<evidence type="ECO:0000256" key="7">
    <source>
        <dbReference type="ARBA" id="ARBA00022840"/>
    </source>
</evidence>
<dbReference type="AlphaFoldDB" id="A0A0G1IKX6"/>
<dbReference type="CDD" id="cd00984">
    <property type="entry name" value="DnaB_C"/>
    <property type="match status" value="1"/>
</dbReference>
<dbReference type="PROSITE" id="PS51199">
    <property type="entry name" value="SF4_HELICASE"/>
    <property type="match status" value="1"/>
</dbReference>
<dbReference type="InterPro" id="IPR007693">
    <property type="entry name" value="DNA_helicase_DnaB-like_N"/>
</dbReference>
<keyword evidence="7 12" id="KW-0067">ATP-binding</keyword>
<sequence length="448" mass="50042">MLSPFTVSRMPPQNIEAEISLLGSVLLDGGVIDRVVDVVNGVDFYKKEHQAIFDAAVALFQKQKPIDVLTVGVQLKEQGRFDEVGGSGYLTTLVNSVPTASNAVYYAEIIRKKKILRDLISVSHEISRMGYEEGEDVGILMDEAEKKIFSISERSLIKGFEPVSSALEEAWERIDRLHKTQGGSLRGVPTGFKPLDNKLSGLQKSDFVVLASRPSMGKTSFAMDIARHVSLNENIPVGIFSLEMSRDQLVDRLIAAEAHVDMWKLRTGQLSPDGDEFDRIRDAMEKLSKAPLFIDDEASINILQMRAKARRLQAEKGLGLIIVDYLQLMVPRIQSDSMVQQITEISRSLKALARELNIPVLALSQLNRAVESRPNKKPQLSDLRESGAIEQDADVVMFIYREDLVKEHSDRKNQADILIQKHRNGPTGEVALYFNPEKASFSVLEKDL</sequence>
<evidence type="ECO:0000256" key="9">
    <source>
        <dbReference type="ARBA" id="ARBA00023235"/>
    </source>
</evidence>
<evidence type="ECO:0000256" key="1">
    <source>
        <dbReference type="ARBA" id="ARBA00008428"/>
    </source>
</evidence>
<dbReference type="GO" id="GO:1990077">
    <property type="term" value="C:primosome complex"/>
    <property type="evidence" value="ECO:0007669"/>
    <property type="project" value="UniProtKB-UniRule"/>
</dbReference>
<dbReference type="InterPro" id="IPR036185">
    <property type="entry name" value="DNA_heli_DnaB-like_N_sf"/>
</dbReference>
<dbReference type="FunFam" id="3.40.50.300:FF:000351">
    <property type="entry name" value="Replicative DNA helicase"/>
    <property type="match status" value="1"/>
</dbReference>
<dbReference type="EC" id="5.6.2.3" evidence="11 12"/>
<proteinExistence type="inferred from homology"/>
<dbReference type="InterPro" id="IPR027417">
    <property type="entry name" value="P-loop_NTPase"/>
</dbReference>
<dbReference type="Proteomes" id="UP000034087">
    <property type="component" value="Unassembled WGS sequence"/>
</dbReference>
<feature type="domain" description="SF4 helicase" evidence="13">
    <location>
        <begin position="181"/>
        <end position="448"/>
    </location>
</feature>
<keyword evidence="5 12" id="KW-0378">Hydrolase</keyword>
<keyword evidence="4 12" id="KW-0547">Nucleotide-binding</keyword>
<dbReference type="Pfam" id="PF03796">
    <property type="entry name" value="DnaB_C"/>
    <property type="match status" value="1"/>
</dbReference>
<dbReference type="GO" id="GO:0003677">
    <property type="term" value="F:DNA binding"/>
    <property type="evidence" value="ECO:0007669"/>
    <property type="project" value="UniProtKB-UniRule"/>
</dbReference>
<dbReference type="InterPro" id="IPR007692">
    <property type="entry name" value="DNA_helicase_DnaB"/>
</dbReference>
<dbReference type="Gene3D" id="1.10.860.10">
    <property type="entry name" value="DNAb Helicase, Chain A"/>
    <property type="match status" value="1"/>
</dbReference>
<dbReference type="GO" id="GO:0016887">
    <property type="term" value="F:ATP hydrolysis activity"/>
    <property type="evidence" value="ECO:0007669"/>
    <property type="project" value="RHEA"/>
</dbReference>
<dbReference type="GO" id="GO:0006269">
    <property type="term" value="P:DNA replication, synthesis of primer"/>
    <property type="evidence" value="ECO:0007669"/>
    <property type="project" value="UniProtKB-UniRule"/>
</dbReference>